<feature type="domain" description="Ice-binding protein C-terminal" evidence="2">
    <location>
        <begin position="240"/>
        <end position="264"/>
    </location>
</feature>
<accession>A0A2D2DRJ4</accession>
<protein>
    <recommendedName>
        <fullName evidence="2">Ice-binding protein C-terminal domain-containing protein</fullName>
    </recommendedName>
</protein>
<evidence type="ECO:0000313" key="4">
    <source>
        <dbReference type="Proteomes" id="UP000229897"/>
    </source>
</evidence>
<organism evidence="3 4">
    <name type="scientific">Massilia violaceinigra</name>
    <dbReference type="NCBI Taxonomy" id="2045208"/>
    <lineage>
        <taxon>Bacteria</taxon>
        <taxon>Pseudomonadati</taxon>
        <taxon>Pseudomonadota</taxon>
        <taxon>Betaproteobacteria</taxon>
        <taxon>Burkholderiales</taxon>
        <taxon>Oxalobacteraceae</taxon>
        <taxon>Telluria group</taxon>
        <taxon>Massilia</taxon>
    </lineage>
</organism>
<name>A0A2D2DRJ4_9BURK</name>
<dbReference type="AlphaFoldDB" id="A0A2D2DRJ4"/>
<dbReference type="KEGG" id="mass:CR152_26115"/>
<feature type="chain" id="PRO_5013601903" description="Ice-binding protein C-terminal domain-containing protein" evidence="1">
    <location>
        <begin position="22"/>
        <end position="268"/>
    </location>
</feature>
<gene>
    <name evidence="3" type="ORF">CR152_26115</name>
</gene>
<keyword evidence="1" id="KW-0732">Signal</keyword>
<evidence type="ECO:0000259" key="2">
    <source>
        <dbReference type="Pfam" id="PF07589"/>
    </source>
</evidence>
<dbReference type="NCBIfam" id="TIGR02595">
    <property type="entry name" value="PEP_CTERM"/>
    <property type="match status" value="1"/>
</dbReference>
<dbReference type="Pfam" id="PF07589">
    <property type="entry name" value="PEP-CTERM"/>
    <property type="match status" value="1"/>
</dbReference>
<evidence type="ECO:0000256" key="1">
    <source>
        <dbReference type="SAM" id="SignalP"/>
    </source>
</evidence>
<reference evidence="3" key="1">
    <citation type="submission" date="2017-10" db="EMBL/GenBank/DDBJ databases">
        <title>Massilia psychrophilum sp. nov., a novel purple-pigmented bacterium isolated from Tianshan glacier, Xinjiang Municipality, China.</title>
        <authorList>
            <person name="Wang H."/>
        </authorList>
    </citation>
    <scope>NUCLEOTIDE SEQUENCE [LARGE SCALE GENOMIC DNA]</scope>
    <source>
        <strain evidence="3">B2</strain>
    </source>
</reference>
<proteinExistence type="predicted"/>
<feature type="signal peptide" evidence="1">
    <location>
        <begin position="1"/>
        <end position="21"/>
    </location>
</feature>
<dbReference type="RefSeq" id="WP_099879908.1">
    <property type="nucleotide sequence ID" value="NZ_CP024608.1"/>
</dbReference>
<dbReference type="Proteomes" id="UP000229897">
    <property type="component" value="Chromosome"/>
</dbReference>
<dbReference type="EMBL" id="CP024608">
    <property type="protein sequence ID" value="ATQ77590.1"/>
    <property type="molecule type" value="Genomic_DNA"/>
</dbReference>
<evidence type="ECO:0000313" key="3">
    <source>
        <dbReference type="EMBL" id="ATQ77590.1"/>
    </source>
</evidence>
<dbReference type="InterPro" id="IPR013424">
    <property type="entry name" value="Ice-binding_C"/>
</dbReference>
<sequence length="268" mass="28595">MYKSALALPLAALLAALPAQAQSTSTSTSSISNIRYTLIDLDLTDGDSPSFTPGYWEPQGSGLSVGVRDHDSGHEQYDSRHSPDVDFFDQQSIVFNTVTPGSQPKHVQVGAGISGTSLDSFAIIANANINGSGRGSGTSHVDLYRTFYLSPNTLLSISFDINTVATHTGPALHGWASSYASVWIGKQNAHFQHNAEVPGELPGQGGLQTFTITVQSDNSERLVNIGMEARSTSVLHDISPVPEPETYAMLLAGLGLIGWRRARRIAAR</sequence>
<keyword evidence="4" id="KW-1185">Reference proteome</keyword>